<evidence type="ECO:0000313" key="2">
    <source>
        <dbReference type="Proteomes" id="UP000198282"/>
    </source>
</evidence>
<sequence length="138" mass="15690">MTVHRSLCPDCGRTYYEWGAAKMIEAARTIAGECRADAFIKKLEASRARRDAERLADILVRFERYAITGSLAIPRELNELRDGIKEIKAGDVRLPFFDVPKSSIGAIRLTSGFIKKSWRTPRGYIDEAIWVRREDLAS</sequence>
<accession>A0A239M7C4</accession>
<keyword evidence="2" id="KW-1185">Reference proteome</keyword>
<dbReference type="Proteomes" id="UP000198282">
    <property type="component" value="Unassembled WGS sequence"/>
</dbReference>
<reference evidence="1 2" key="1">
    <citation type="submission" date="2017-06" db="EMBL/GenBank/DDBJ databases">
        <authorList>
            <person name="Kim H.J."/>
            <person name="Triplett B.A."/>
        </authorList>
    </citation>
    <scope>NUCLEOTIDE SEQUENCE [LARGE SCALE GENOMIC DNA]</scope>
    <source>
        <strain evidence="1 2">CGMCC 4.2132</strain>
    </source>
</reference>
<dbReference type="EMBL" id="FZOD01000038">
    <property type="protein sequence ID" value="SNT38048.1"/>
    <property type="molecule type" value="Genomic_DNA"/>
</dbReference>
<dbReference type="AlphaFoldDB" id="A0A239M7C4"/>
<proteinExistence type="predicted"/>
<gene>
    <name evidence="1" type="ORF">SAMN05216276_103824</name>
</gene>
<organism evidence="1 2">
    <name type="scientific">Streptosporangium subroseum</name>
    <dbReference type="NCBI Taxonomy" id="106412"/>
    <lineage>
        <taxon>Bacteria</taxon>
        <taxon>Bacillati</taxon>
        <taxon>Actinomycetota</taxon>
        <taxon>Actinomycetes</taxon>
        <taxon>Streptosporangiales</taxon>
        <taxon>Streptosporangiaceae</taxon>
        <taxon>Streptosporangium</taxon>
    </lineage>
</organism>
<name>A0A239M7C4_9ACTN</name>
<evidence type="ECO:0000313" key="1">
    <source>
        <dbReference type="EMBL" id="SNT38048.1"/>
    </source>
</evidence>
<protein>
    <submittedName>
        <fullName evidence="1">Uncharacterized protein</fullName>
    </submittedName>
</protein>